<dbReference type="SUPFAM" id="SSF53187">
    <property type="entry name" value="Zn-dependent exopeptidases"/>
    <property type="match status" value="1"/>
</dbReference>
<dbReference type="eggNOG" id="COG0860">
    <property type="taxonomic scope" value="Bacteria"/>
</dbReference>
<feature type="non-terminal residue" evidence="3">
    <location>
        <position position="1"/>
    </location>
</feature>
<feature type="domain" description="MurNAc-LAA" evidence="2">
    <location>
        <begin position="24"/>
        <end position="137"/>
    </location>
</feature>
<proteinExistence type="predicted"/>
<comment type="caution">
    <text evidence="3">The sequence shown here is derived from an EMBL/GenBank/DDBJ whole genome shotgun (WGS) entry which is preliminary data.</text>
</comment>
<keyword evidence="1" id="KW-0378">Hydrolase</keyword>
<gene>
    <name evidence="3" type="ORF">CLOSTMETH_02322</name>
</gene>
<accession>C0EEN3</accession>
<dbReference type="Pfam" id="PF01520">
    <property type="entry name" value="Amidase_3"/>
    <property type="match status" value="1"/>
</dbReference>
<protein>
    <submittedName>
        <fullName evidence="3">Putative N-acetylmuramoyl-L-alanine amidase</fullName>
    </submittedName>
</protein>
<evidence type="ECO:0000313" key="4">
    <source>
        <dbReference type="Proteomes" id="UP000003340"/>
    </source>
</evidence>
<keyword evidence="4" id="KW-1185">Reference proteome</keyword>
<dbReference type="EMBL" id="ACEC01000077">
    <property type="protein sequence ID" value="EEG30002.1"/>
    <property type="molecule type" value="Genomic_DNA"/>
</dbReference>
<organism evidence="3 4">
    <name type="scientific">[Clostridium] methylpentosum DSM 5476</name>
    <dbReference type="NCBI Taxonomy" id="537013"/>
    <lineage>
        <taxon>Bacteria</taxon>
        <taxon>Bacillati</taxon>
        <taxon>Bacillota</taxon>
        <taxon>Clostridia</taxon>
        <taxon>Eubacteriales</taxon>
        <taxon>Oscillospiraceae</taxon>
        <taxon>Oscillospiraceae incertae sedis</taxon>
    </lineage>
</organism>
<reference evidence="3 4" key="1">
    <citation type="submission" date="2009-01" db="EMBL/GenBank/DDBJ databases">
        <authorList>
            <person name="Fulton L."/>
            <person name="Clifton S."/>
            <person name="Fulton B."/>
            <person name="Xu J."/>
            <person name="Minx P."/>
            <person name="Pepin K.H."/>
            <person name="Johnson M."/>
            <person name="Bhonagiri V."/>
            <person name="Nash W.E."/>
            <person name="Mardis E.R."/>
            <person name="Wilson R.K."/>
        </authorList>
    </citation>
    <scope>NUCLEOTIDE SEQUENCE [LARGE SCALE GENOMIC DNA]</scope>
    <source>
        <strain evidence="3 4">DSM 5476</strain>
    </source>
</reference>
<reference evidence="3 4" key="2">
    <citation type="submission" date="2009-02" db="EMBL/GenBank/DDBJ databases">
        <title>Draft genome sequence of Clostridium methylpentosum (DSM 5476).</title>
        <authorList>
            <person name="Sudarsanam P."/>
            <person name="Ley R."/>
            <person name="Guruge J."/>
            <person name="Turnbaugh P.J."/>
            <person name="Mahowald M."/>
            <person name="Liep D."/>
            <person name="Gordon J."/>
        </authorList>
    </citation>
    <scope>NUCLEOTIDE SEQUENCE [LARGE SCALE GENOMIC DNA]</scope>
    <source>
        <strain evidence="3 4">DSM 5476</strain>
    </source>
</reference>
<evidence type="ECO:0000256" key="1">
    <source>
        <dbReference type="ARBA" id="ARBA00022801"/>
    </source>
</evidence>
<dbReference type="Proteomes" id="UP000003340">
    <property type="component" value="Unassembled WGS sequence"/>
</dbReference>
<dbReference type="STRING" id="537013.CLOSTMETH_02322"/>
<dbReference type="InterPro" id="IPR050695">
    <property type="entry name" value="N-acetylmuramoyl_amidase_3"/>
</dbReference>
<dbReference type="SMART" id="SM00646">
    <property type="entry name" value="Ami_3"/>
    <property type="match status" value="1"/>
</dbReference>
<dbReference type="InterPro" id="IPR002508">
    <property type="entry name" value="MurNAc-LAA_cat"/>
</dbReference>
<sequence>DISIYDDSANTTREKKRSDIKKRLEIANGNPNAIMVSIHQNKFEQSQYSGAQMFYGLQNELSQPLAECLQKRFVANIQPDNAREIKPITSSVYLIHKAKIPAVLAECGFLSNPDEAKKLSQEEYQNQVAFTLYCGIVEFYDQSIG</sequence>
<dbReference type="CDD" id="cd02696">
    <property type="entry name" value="MurNAc-LAA"/>
    <property type="match status" value="1"/>
</dbReference>
<evidence type="ECO:0000313" key="3">
    <source>
        <dbReference type="EMBL" id="EEG30002.1"/>
    </source>
</evidence>
<dbReference type="Gene3D" id="3.40.630.40">
    <property type="entry name" value="Zn-dependent exopeptidases"/>
    <property type="match status" value="1"/>
</dbReference>
<evidence type="ECO:0000259" key="2">
    <source>
        <dbReference type="SMART" id="SM00646"/>
    </source>
</evidence>
<dbReference type="GO" id="GO:0008745">
    <property type="term" value="F:N-acetylmuramoyl-L-alanine amidase activity"/>
    <property type="evidence" value="ECO:0007669"/>
    <property type="project" value="InterPro"/>
</dbReference>
<dbReference type="PANTHER" id="PTHR30404:SF0">
    <property type="entry name" value="N-ACETYLMURAMOYL-L-ALANINE AMIDASE AMIC"/>
    <property type="match status" value="1"/>
</dbReference>
<dbReference type="AlphaFoldDB" id="C0EEN3"/>
<dbReference type="PANTHER" id="PTHR30404">
    <property type="entry name" value="N-ACETYLMURAMOYL-L-ALANINE AMIDASE"/>
    <property type="match status" value="1"/>
</dbReference>
<dbReference type="HOGENOM" id="CLU_1781304_0_0_9"/>
<dbReference type="GO" id="GO:0030288">
    <property type="term" value="C:outer membrane-bounded periplasmic space"/>
    <property type="evidence" value="ECO:0007669"/>
    <property type="project" value="TreeGrafter"/>
</dbReference>
<name>C0EEN3_9FIRM</name>
<dbReference type="GO" id="GO:0009253">
    <property type="term" value="P:peptidoglycan catabolic process"/>
    <property type="evidence" value="ECO:0007669"/>
    <property type="project" value="InterPro"/>
</dbReference>